<dbReference type="AlphaFoldDB" id="A0A8J7YQW0"/>
<dbReference type="Pfam" id="PF01522">
    <property type="entry name" value="Polysacc_deac_1"/>
    <property type="match status" value="1"/>
</dbReference>
<comment type="caution">
    <text evidence="2">The sequence shown here is derived from an EMBL/GenBank/DDBJ whole genome shotgun (WGS) entry which is preliminary data.</text>
</comment>
<evidence type="ECO:0000313" key="3">
    <source>
        <dbReference type="Proteomes" id="UP000716004"/>
    </source>
</evidence>
<dbReference type="Gene3D" id="3.20.20.370">
    <property type="entry name" value="Glycoside hydrolase/deacetylase"/>
    <property type="match status" value="1"/>
</dbReference>
<dbReference type="GO" id="GO:0016810">
    <property type="term" value="F:hydrolase activity, acting on carbon-nitrogen (but not peptide) bonds"/>
    <property type="evidence" value="ECO:0007669"/>
    <property type="project" value="InterPro"/>
</dbReference>
<proteinExistence type="predicted"/>
<evidence type="ECO:0000259" key="1">
    <source>
        <dbReference type="PROSITE" id="PS51677"/>
    </source>
</evidence>
<organism evidence="2 3">
    <name type="scientific">Candidatus Sysuiplasma superficiale</name>
    <dbReference type="NCBI Taxonomy" id="2823368"/>
    <lineage>
        <taxon>Archaea</taxon>
        <taxon>Methanobacteriati</taxon>
        <taxon>Thermoplasmatota</taxon>
        <taxon>Thermoplasmata</taxon>
        <taxon>Candidatus Sysuiplasmatales</taxon>
        <taxon>Candidatus Sysuiplasmataceae</taxon>
        <taxon>Candidatus Sysuiplasma</taxon>
    </lineage>
</organism>
<sequence length="298" mass="34282">MSYERDFLGYGGKPPSFHWPGNRRLALSVVFNLEEGSEHSFPEDGIVETVGEFGPVDMNVRDVGMESAYEYGLRSGIWRILRLLDERKVKATFFATAKALDANRAAARAIVSHGHEICDHGYRWTELYRMSYEEEKREIERSVSLIREITGTLPKGFYAREPSPNTISIVSRMKNFIYDSDSYSDDLPYFDRSTGMLILPYTPDANDFHFLSPMHRFSNSADFLQYLKDTFDILYEESASSPVMMSVGLHVRISGRPGRFRAVRDFIDYAMARKGVWIARRDEIADFWLKKFGKHSGT</sequence>
<dbReference type="InterPro" id="IPR011330">
    <property type="entry name" value="Glyco_hydro/deAcase_b/a-brl"/>
</dbReference>
<dbReference type="SUPFAM" id="SSF88713">
    <property type="entry name" value="Glycoside hydrolase/deacetylase"/>
    <property type="match status" value="1"/>
</dbReference>
<name>A0A8J7YQW0_9ARCH</name>
<gene>
    <name evidence="2" type="ORF">J9259_06590</name>
</gene>
<protein>
    <submittedName>
        <fullName evidence="2">Polysaccharide deacetylase family protein</fullName>
    </submittedName>
</protein>
<dbReference type="GO" id="GO:0005975">
    <property type="term" value="P:carbohydrate metabolic process"/>
    <property type="evidence" value="ECO:0007669"/>
    <property type="project" value="InterPro"/>
</dbReference>
<dbReference type="InterPro" id="IPR002509">
    <property type="entry name" value="NODB_dom"/>
</dbReference>
<dbReference type="PANTHER" id="PTHR43123">
    <property type="entry name" value="POLYSACCHARIDE DEACETYLASE-RELATED"/>
    <property type="match status" value="1"/>
</dbReference>
<dbReference type="PANTHER" id="PTHR43123:SF1">
    <property type="entry name" value="POLYSACCHARIDE DEACETYLASE-RELATED"/>
    <property type="match status" value="1"/>
</dbReference>
<dbReference type="Proteomes" id="UP000716004">
    <property type="component" value="Unassembled WGS sequence"/>
</dbReference>
<accession>A0A8J7YQW0</accession>
<feature type="domain" description="NodB homology" evidence="1">
    <location>
        <begin position="61"/>
        <end position="279"/>
    </location>
</feature>
<evidence type="ECO:0000313" key="2">
    <source>
        <dbReference type="EMBL" id="MBX8632166.1"/>
    </source>
</evidence>
<dbReference type="EMBL" id="JAGVSJ010000016">
    <property type="protein sequence ID" value="MBX8632166.1"/>
    <property type="molecule type" value="Genomic_DNA"/>
</dbReference>
<reference evidence="2" key="1">
    <citation type="submission" date="2021-04" db="EMBL/GenBank/DDBJ databases">
        <title>Genomic insights into ecological role and evolution of a novel Thermoplasmata order Candidatus Sysuiplasmatales.</title>
        <authorList>
            <person name="Yuan Y."/>
        </authorList>
    </citation>
    <scope>NUCLEOTIDE SEQUENCE</scope>
    <source>
        <strain evidence="2">YP2-bin.285</strain>
    </source>
</reference>
<dbReference type="PROSITE" id="PS51677">
    <property type="entry name" value="NODB"/>
    <property type="match status" value="1"/>
</dbReference>